<evidence type="ECO:0000256" key="12">
    <source>
        <dbReference type="ARBA" id="ARBA00022786"/>
    </source>
</evidence>
<keyword evidence="10" id="KW-0677">Repeat</keyword>
<keyword evidence="11 15" id="KW-0863">Zinc-finger</keyword>
<evidence type="ECO:0000313" key="19">
    <source>
        <dbReference type="Proteomes" id="UP001174934"/>
    </source>
</evidence>
<evidence type="ECO:0000256" key="5">
    <source>
        <dbReference type="ARBA" id="ARBA00012483"/>
    </source>
</evidence>
<comment type="function">
    <text evidence="14">E3 ubiquitin-protein ligase component of the ribosome quality control complex (RQC), a ribosome-associated complex that mediates ubiquitination and extraction of incompletely synthesized nascent chains for proteasomal degradation. Mediates ubiquitination of proteins derived from mRNAs lacking stop codons (non-stop proteins) and other translation arrest products induced by poly-lysine sequences and tandem rare codons. Ubiquitination leads to CDC48 recruitment for extraction and degradation of the incomplete translation product. May indirectly play a role in chromatin function and transcription.</text>
</comment>
<dbReference type="FunFam" id="3.30.40.10:FF:000038">
    <property type="entry name" value="E3 ubiquitin-protein ligase listerin"/>
    <property type="match status" value="1"/>
</dbReference>
<dbReference type="InterPro" id="IPR054476">
    <property type="entry name" value="Ltn1_N"/>
</dbReference>
<dbReference type="GO" id="GO:0008270">
    <property type="term" value="F:zinc ion binding"/>
    <property type="evidence" value="ECO:0007669"/>
    <property type="project" value="UniProtKB-KW"/>
</dbReference>
<dbReference type="Pfam" id="PF22999">
    <property type="entry name" value="LTN1_E3_ligase_6th"/>
    <property type="match status" value="1"/>
</dbReference>
<evidence type="ECO:0000256" key="6">
    <source>
        <dbReference type="ARBA" id="ARBA00017157"/>
    </source>
</evidence>
<dbReference type="Pfam" id="PF22958">
    <property type="entry name" value="Ltn1_1st"/>
    <property type="match status" value="1"/>
</dbReference>
<reference evidence="18" key="1">
    <citation type="submission" date="2023-06" db="EMBL/GenBank/DDBJ databases">
        <title>Genome-scale phylogeny and comparative genomics of the fungal order Sordariales.</title>
        <authorList>
            <consortium name="Lawrence Berkeley National Laboratory"/>
            <person name="Hensen N."/>
            <person name="Bonometti L."/>
            <person name="Westerberg I."/>
            <person name="Brannstrom I.O."/>
            <person name="Guillou S."/>
            <person name="Cros-Aarteil S."/>
            <person name="Calhoun S."/>
            <person name="Haridas S."/>
            <person name="Kuo A."/>
            <person name="Mondo S."/>
            <person name="Pangilinan J."/>
            <person name="Riley R."/>
            <person name="LaButti K."/>
            <person name="Andreopoulos B."/>
            <person name="Lipzen A."/>
            <person name="Chen C."/>
            <person name="Yanf M."/>
            <person name="Daum C."/>
            <person name="Ng V."/>
            <person name="Clum A."/>
            <person name="Steindorff A."/>
            <person name="Ohm R."/>
            <person name="Martin F."/>
            <person name="Silar P."/>
            <person name="Natvig D."/>
            <person name="Lalanne C."/>
            <person name="Gautier V."/>
            <person name="Ament-velasquez S.L."/>
            <person name="Kruys A."/>
            <person name="Hutchinson M.I."/>
            <person name="Powell A.J."/>
            <person name="Barry K."/>
            <person name="Miller A.N."/>
            <person name="Grigoriev I.V."/>
            <person name="Debuchy R."/>
            <person name="Gladieux P."/>
            <person name="Thoren M.H."/>
            <person name="Johannesson H."/>
        </authorList>
    </citation>
    <scope>NUCLEOTIDE SEQUENCE</scope>
    <source>
        <strain evidence="18">SMH3391-2</strain>
    </source>
</reference>
<comment type="catalytic activity">
    <reaction evidence="1 16">
        <text>S-ubiquitinyl-[E2 ubiquitin-conjugating enzyme]-L-cysteine + [acceptor protein]-L-lysine = [E2 ubiquitin-conjugating enzyme]-L-cysteine + N(6)-ubiquitinyl-[acceptor protein]-L-lysine.</text>
        <dbReference type="EC" id="2.3.2.27"/>
    </reaction>
</comment>
<dbReference type="EC" id="2.3.2.27" evidence="5 16"/>
<comment type="subunit">
    <text evidence="16">Component of the ribosome quality control complex (RQC).</text>
</comment>
<evidence type="ECO:0000256" key="10">
    <source>
        <dbReference type="ARBA" id="ARBA00022737"/>
    </source>
</evidence>
<evidence type="ECO:0000256" key="3">
    <source>
        <dbReference type="ARBA" id="ARBA00004906"/>
    </source>
</evidence>
<dbReference type="Pfam" id="PF23009">
    <property type="entry name" value="UBC_like"/>
    <property type="match status" value="1"/>
</dbReference>
<gene>
    <name evidence="18" type="ORF">B0T17DRAFT_483366</name>
</gene>
<evidence type="ECO:0000256" key="9">
    <source>
        <dbReference type="ARBA" id="ARBA00022723"/>
    </source>
</evidence>
<evidence type="ECO:0000256" key="2">
    <source>
        <dbReference type="ARBA" id="ARBA00004514"/>
    </source>
</evidence>
<dbReference type="GO" id="GO:0072344">
    <property type="term" value="P:rescue of stalled ribosome"/>
    <property type="evidence" value="ECO:0007669"/>
    <property type="project" value="UniProtKB-UniRule"/>
</dbReference>
<evidence type="ECO:0000259" key="17">
    <source>
        <dbReference type="PROSITE" id="PS50089"/>
    </source>
</evidence>
<keyword evidence="7" id="KW-0963">Cytoplasm</keyword>
<dbReference type="GO" id="GO:1990116">
    <property type="term" value="P:ribosome-associated ubiquitin-dependent protein catabolic process"/>
    <property type="evidence" value="ECO:0007669"/>
    <property type="project" value="UniProtKB-UniRule"/>
</dbReference>
<dbReference type="GO" id="GO:0061630">
    <property type="term" value="F:ubiquitin protein ligase activity"/>
    <property type="evidence" value="ECO:0007669"/>
    <property type="project" value="UniProtKB-UniRule"/>
</dbReference>
<sequence>MKRTGKTSRSNVATSTNKGGFGALATSTTTLSYITPPPDLSNIPQDVVVPFKNLLKKDSITKSKALEDILAYVQRHPSENGGTGEPVLEAWTQLYARTSIDNSRRVRELSHTLLLELFNSAKNRMAKRIPSIVGPWLAGTFDRDRAVSRAATDSLSALLTTEDKTAQFWRRCQIQILDYAIEAISETPDTLSDERSTTKEDIEAKYYRVVGSSLSLVLNLLKKADAAELGDGLAQYFEVEAVWSMAAIQDSVVRRTFYQLIQVCLEALPDLLKPYLSQIGRVLVVDSLKVNQASSAADLVKVLTELTKLFPTVWGAKKHPLQRVQQFIEKGSQGGSATYWEDLDRLLSVLPGETISAEIAAGFLKSMRKGISNREEPHANRLHAWACYIHAFERFIGVFTPTPAFLQQNFYPLTQQFLHKDPDLSEWTSPSQPRLFPKAWEIITRHPDPDVRKSVDGEWQRLAELVVSAMSNSLPEVSKEHQNSQRGLASEGDRWFTLVQAILARCQSQNLPESGILRDVITSASSRVLNGALDLLIRRNFKPFGAASVLQSAAERCPGFFSDGLLISSLFPLDSPEQLNSIITSPSLSHLVFCLEKISAEQPARFMSIWKALVEASLQLDPASSVSATKLLISIPCAAGEAQQHEQLQKFLISTWLDCAKGNGPSASWELSEAALSFKAVHEESLKSLTASVVRQLNVSEKLGSALRALELIVHQKPTLLSEDENVHLSVVTRLLSLTEITDQNISQKAAALQLLLDQHYTGERPLVKIIQDNLDTAGPLSLGIDTLLQQALATVSSGTSPLEDLFPNSNVWMNELSSFLQEVPNPSLSLTSSLGGAYLLVKISPDAAEQSSQRDRQGRSIPARMAVYTSKLLSSGIQVSSLPQEFQVELLYLLYLTTELATDQMTVAISSGLWNRIADQEVLAEVDEFITRSRKSINSMVSGADDWRESSDLAGNTLVGRLIGIMLQQTRDFSPKALYSAKTLSDLLQGLVEAHGPPVKLEEWWAKLGILRAAPQTTFAALAIITGFGETLASSKTLTNFSIRMISDMMGAFPGLEKTLYSVVLLNACLNVYEAGKVPIENRKQVIAFKQMASWTDTPDEISPRLAAETCKAIHRMFPNIKSMYGPYWEQIVAYCLHLWNNAAQDPPKARVPYIYSSLKLMSALEGDADANDDLEETLAQYSQAKSQALINLLKLPRDLDFHPSQIVDELLCRVVDKVPLEHLNDLSDLYGLVASDSRAIQTAAFGILHRALPAAQEKLAVDLLLEKKDGRLPDELLSLLLDAPTLESYPEDILVQFPTPIRSYLLAWLLIFDTYNKAPQKLRNDYTDCLKAEDYLGPLMEFMFDVLGHSAAHPLNLDKEKFTEDDHIRTYDIKLADSEPEEHNMQWLLIHLYYMVLKHLPGLFKKWYLACRVKQTKVAVEAWTKKHFSPLIVSEALDEVNEWASKQEPDDDGKDLIIKISKASREVSAGVEVDDEMASIAVRVPPTYPIESVEVIGVNRVAVSEKKWQNWIMATQGVITFANGSITDGLAAFQRNIIGTLKGQSECAICYSIVSSDKKLPDKKCGTCKHFFHRICLYKWFQSSNTNSCPLCRNPIDYLGQETDRRTQRDL</sequence>
<evidence type="ECO:0000256" key="4">
    <source>
        <dbReference type="ARBA" id="ARBA00007997"/>
    </source>
</evidence>
<evidence type="ECO:0000256" key="7">
    <source>
        <dbReference type="ARBA" id="ARBA00022490"/>
    </source>
</evidence>
<dbReference type="Pfam" id="PF23280">
    <property type="entry name" value="TPR_26"/>
    <property type="match status" value="1"/>
</dbReference>
<evidence type="ECO:0000256" key="13">
    <source>
        <dbReference type="ARBA" id="ARBA00022833"/>
    </source>
</evidence>
<dbReference type="Pfam" id="PF13639">
    <property type="entry name" value="zf-RING_2"/>
    <property type="match status" value="1"/>
</dbReference>
<dbReference type="InterPro" id="IPR057030">
    <property type="entry name" value="TPR_Rkr-1"/>
</dbReference>
<dbReference type="CDD" id="cd16491">
    <property type="entry name" value="RING-CH-C4HC3_LTN1"/>
    <property type="match status" value="1"/>
</dbReference>
<keyword evidence="19" id="KW-1185">Reference proteome</keyword>
<keyword evidence="13 16" id="KW-0862">Zinc</keyword>
<comment type="caution">
    <text evidence="18">The sequence shown here is derived from an EMBL/GenBank/DDBJ whole genome shotgun (WGS) entry which is preliminary data.</text>
</comment>
<dbReference type="InterPro" id="IPR001841">
    <property type="entry name" value="Znf_RING"/>
</dbReference>
<comment type="subcellular location">
    <subcellularLocation>
        <location evidence="2">Cytoplasm</location>
        <location evidence="2">Cytosol</location>
    </subcellularLocation>
</comment>
<comment type="similarity">
    <text evidence="4 16">Belongs to the LTN1 family.</text>
</comment>
<dbReference type="SMART" id="SM01197">
    <property type="entry name" value="FANCL_C"/>
    <property type="match status" value="1"/>
</dbReference>
<dbReference type="SUPFAM" id="SSF57850">
    <property type="entry name" value="RING/U-box"/>
    <property type="match status" value="1"/>
</dbReference>
<dbReference type="PANTHER" id="PTHR12389">
    <property type="entry name" value="ZINC FINGER PROTEIN 294"/>
    <property type="match status" value="1"/>
</dbReference>
<dbReference type="Gene3D" id="3.30.40.10">
    <property type="entry name" value="Zinc/RING finger domain, C3HC4 (zinc finger)"/>
    <property type="match status" value="1"/>
</dbReference>
<dbReference type="InterPro" id="IPR011016">
    <property type="entry name" value="Znf_RING-CH"/>
</dbReference>
<evidence type="ECO:0000256" key="16">
    <source>
        <dbReference type="RuleBase" id="RU367090"/>
    </source>
</evidence>
<evidence type="ECO:0000313" key="18">
    <source>
        <dbReference type="EMBL" id="KAK0636805.1"/>
    </source>
</evidence>
<comment type="function">
    <text evidence="16">E3 ubiquitin-protein ligase. Component of the ribosome quality control complex (RQC), a ribosome-associated complex that mediates ubiquitination and extraction of incompletely synthesized nascent chains for proteasomal degradation.</text>
</comment>
<organism evidence="18 19">
    <name type="scientific">Bombardia bombarda</name>
    <dbReference type="NCBI Taxonomy" id="252184"/>
    <lineage>
        <taxon>Eukaryota</taxon>
        <taxon>Fungi</taxon>
        <taxon>Dikarya</taxon>
        <taxon>Ascomycota</taxon>
        <taxon>Pezizomycotina</taxon>
        <taxon>Sordariomycetes</taxon>
        <taxon>Sordariomycetidae</taxon>
        <taxon>Sordariales</taxon>
        <taxon>Lasiosphaeriaceae</taxon>
        <taxon>Bombardia</taxon>
    </lineage>
</organism>
<dbReference type="GO" id="GO:0005829">
    <property type="term" value="C:cytosol"/>
    <property type="evidence" value="ECO:0007669"/>
    <property type="project" value="UniProtKB-SubCell"/>
</dbReference>
<keyword evidence="9 16" id="KW-0479">Metal-binding</keyword>
<dbReference type="EMBL" id="JAULSR010000001">
    <property type="protein sequence ID" value="KAK0636805.1"/>
    <property type="molecule type" value="Genomic_DNA"/>
</dbReference>
<dbReference type="SMART" id="SM00184">
    <property type="entry name" value="RING"/>
    <property type="match status" value="1"/>
</dbReference>
<dbReference type="SMART" id="SM00744">
    <property type="entry name" value="RINGv"/>
    <property type="match status" value="1"/>
</dbReference>
<dbReference type="InterPro" id="IPR016024">
    <property type="entry name" value="ARM-type_fold"/>
</dbReference>
<dbReference type="InterPro" id="IPR013083">
    <property type="entry name" value="Znf_RING/FYVE/PHD"/>
</dbReference>
<keyword evidence="12 16" id="KW-0833">Ubl conjugation pathway</keyword>
<evidence type="ECO:0000256" key="11">
    <source>
        <dbReference type="ARBA" id="ARBA00022771"/>
    </source>
</evidence>
<proteinExistence type="inferred from homology"/>
<evidence type="ECO:0000256" key="1">
    <source>
        <dbReference type="ARBA" id="ARBA00000900"/>
    </source>
</evidence>
<dbReference type="InterPro" id="IPR054477">
    <property type="entry name" value="LTN1_E3_ligase_6th"/>
</dbReference>
<feature type="domain" description="RING-type" evidence="17">
    <location>
        <begin position="1549"/>
        <end position="1595"/>
    </location>
</feature>
<dbReference type="SUPFAM" id="SSF48371">
    <property type="entry name" value="ARM repeat"/>
    <property type="match status" value="1"/>
</dbReference>
<dbReference type="InterPro" id="IPR039804">
    <property type="entry name" value="RING-CH-C4HC3_LTN1"/>
</dbReference>
<name>A0AA39XNB5_9PEZI</name>
<evidence type="ECO:0000256" key="15">
    <source>
        <dbReference type="PROSITE-ProRule" id="PRU00175"/>
    </source>
</evidence>
<keyword evidence="8 16" id="KW-0808">Transferase</keyword>
<accession>A0AA39XNB5</accession>
<dbReference type="PROSITE" id="PS50089">
    <property type="entry name" value="ZF_RING_2"/>
    <property type="match status" value="1"/>
</dbReference>
<dbReference type="InterPro" id="IPR039795">
    <property type="entry name" value="LTN1/Rkr1"/>
</dbReference>
<dbReference type="Proteomes" id="UP001174934">
    <property type="component" value="Unassembled WGS sequence"/>
</dbReference>
<protein>
    <recommendedName>
        <fullName evidence="6 16">E3 ubiquitin-protein ligase listerin</fullName>
        <ecNumber evidence="5 16">2.3.2.27</ecNumber>
    </recommendedName>
    <alternativeName>
        <fullName evidence="16">RING-type E3 ubiquitin transferase listerin</fullName>
    </alternativeName>
</protein>
<dbReference type="GO" id="GO:1990112">
    <property type="term" value="C:RQC complex"/>
    <property type="evidence" value="ECO:0007669"/>
    <property type="project" value="UniProtKB-UniRule"/>
</dbReference>
<comment type="pathway">
    <text evidence="3 16">Protein modification; protein ubiquitination.</text>
</comment>
<dbReference type="PANTHER" id="PTHR12389:SF0">
    <property type="entry name" value="E3 UBIQUITIN-PROTEIN LIGASE LISTERIN"/>
    <property type="match status" value="1"/>
</dbReference>
<dbReference type="InterPro" id="IPR054478">
    <property type="entry name" value="LTN1_UBC"/>
</dbReference>
<dbReference type="GO" id="GO:0043023">
    <property type="term" value="F:ribosomal large subunit binding"/>
    <property type="evidence" value="ECO:0007669"/>
    <property type="project" value="TreeGrafter"/>
</dbReference>
<evidence type="ECO:0000256" key="8">
    <source>
        <dbReference type="ARBA" id="ARBA00022679"/>
    </source>
</evidence>
<evidence type="ECO:0000256" key="14">
    <source>
        <dbReference type="ARBA" id="ARBA00055150"/>
    </source>
</evidence>